<keyword evidence="2" id="KW-0349">Heme</keyword>
<keyword evidence="2" id="KW-0479">Metal-binding</keyword>
<evidence type="ECO:0000313" key="7">
    <source>
        <dbReference type="Proteomes" id="UP000094463"/>
    </source>
</evidence>
<dbReference type="KEGG" id="bbev:BBEV_0817"/>
<keyword evidence="4" id="KW-0472">Membrane</keyword>
<evidence type="ECO:0000256" key="2">
    <source>
        <dbReference type="ARBA" id="ARBA00022617"/>
    </source>
</evidence>
<dbReference type="InterPro" id="IPR036127">
    <property type="entry name" value="CcmE-like_sf"/>
</dbReference>
<proteinExistence type="predicted"/>
<evidence type="ECO:0008006" key="8">
    <source>
        <dbReference type="Google" id="ProtNLM"/>
    </source>
</evidence>
<keyword evidence="2" id="KW-0408">Iron</keyword>
<feature type="compositionally biased region" description="Acidic residues" evidence="5">
    <location>
        <begin position="126"/>
        <end position="146"/>
    </location>
</feature>
<dbReference type="GO" id="GO:0017004">
    <property type="term" value="P:cytochrome complex assembly"/>
    <property type="evidence" value="ECO:0007669"/>
    <property type="project" value="UniProtKB-KW"/>
</dbReference>
<sequence length="146" mass="16056">MSKNTKIILSASSIIIAIIAMLLVATPASSGSEMKIANINETADTLKGRHLTTEGLLIQDSVSWDADAIELTFDIVYEGHELSVFYNGVRPDNFTDDVYIIVRGYLNEQGVLEAEAVQTRCPSTYEGEDADDHDPDAIWDEEDSND</sequence>
<reference evidence="6 7" key="1">
    <citation type="submission" date="2015-08" db="EMBL/GenBank/DDBJ databases">
        <title>The complete genome sequence of Bacillus beveridgei MLTeJB.</title>
        <authorList>
            <person name="Hanson T.E."/>
            <person name="Mesa C."/>
            <person name="Basesman S.M."/>
            <person name="Oremland R.S."/>
        </authorList>
    </citation>
    <scope>NUCLEOTIDE SEQUENCE [LARGE SCALE GENOMIC DNA]</scope>
    <source>
        <strain evidence="6 7">MLTeJB</strain>
    </source>
</reference>
<evidence type="ECO:0000256" key="5">
    <source>
        <dbReference type="SAM" id="MobiDB-lite"/>
    </source>
</evidence>
<dbReference type="EMBL" id="CP012502">
    <property type="protein sequence ID" value="AOM82188.1"/>
    <property type="molecule type" value="Genomic_DNA"/>
</dbReference>
<dbReference type="AlphaFoldDB" id="A0A1D7QT92"/>
<dbReference type="OrthoDB" id="9794828at2"/>
<dbReference type="InterPro" id="IPR012340">
    <property type="entry name" value="NA-bd_OB-fold"/>
</dbReference>
<gene>
    <name evidence="6" type="ORF">BBEV_0817</name>
</gene>
<evidence type="ECO:0000313" key="6">
    <source>
        <dbReference type="EMBL" id="AOM82188.1"/>
    </source>
</evidence>
<comment type="subcellular location">
    <subcellularLocation>
        <location evidence="1">Membrane</location>
    </subcellularLocation>
</comment>
<organism evidence="6 7">
    <name type="scientific">Salisediminibacterium beveridgei</name>
    <dbReference type="NCBI Taxonomy" id="632773"/>
    <lineage>
        <taxon>Bacteria</taxon>
        <taxon>Bacillati</taxon>
        <taxon>Bacillota</taxon>
        <taxon>Bacilli</taxon>
        <taxon>Bacillales</taxon>
        <taxon>Bacillaceae</taxon>
        <taxon>Salisediminibacterium</taxon>
    </lineage>
</organism>
<dbReference type="RefSeq" id="WP_069364303.1">
    <property type="nucleotide sequence ID" value="NZ_CP012502.1"/>
</dbReference>
<evidence type="ECO:0000256" key="4">
    <source>
        <dbReference type="ARBA" id="ARBA00023136"/>
    </source>
</evidence>
<accession>A0A1D7QT92</accession>
<dbReference type="GO" id="GO:0005886">
    <property type="term" value="C:plasma membrane"/>
    <property type="evidence" value="ECO:0007669"/>
    <property type="project" value="InterPro"/>
</dbReference>
<dbReference type="SUPFAM" id="SSF82093">
    <property type="entry name" value="Heme chaperone CcmE"/>
    <property type="match status" value="1"/>
</dbReference>
<dbReference type="GO" id="GO:0017003">
    <property type="term" value="P:protein-heme linkage"/>
    <property type="evidence" value="ECO:0007669"/>
    <property type="project" value="InterPro"/>
</dbReference>
<keyword evidence="7" id="KW-1185">Reference proteome</keyword>
<evidence type="ECO:0000256" key="1">
    <source>
        <dbReference type="ARBA" id="ARBA00004370"/>
    </source>
</evidence>
<dbReference type="STRING" id="632773.BBEV_0817"/>
<dbReference type="Proteomes" id="UP000094463">
    <property type="component" value="Chromosome"/>
</dbReference>
<protein>
    <recommendedName>
        <fullName evidence="8">Cytochrome c-type biogenesis protein CcmE</fullName>
    </recommendedName>
</protein>
<dbReference type="Gene3D" id="2.40.50.140">
    <property type="entry name" value="Nucleic acid-binding proteins"/>
    <property type="match status" value="1"/>
</dbReference>
<feature type="region of interest" description="Disordered" evidence="5">
    <location>
        <begin position="124"/>
        <end position="146"/>
    </location>
</feature>
<name>A0A1D7QT92_9BACI</name>
<keyword evidence="3" id="KW-0201">Cytochrome c-type biogenesis</keyword>
<evidence type="ECO:0000256" key="3">
    <source>
        <dbReference type="ARBA" id="ARBA00022748"/>
    </source>
</evidence>
<dbReference type="Pfam" id="PF03100">
    <property type="entry name" value="CcmE"/>
    <property type="match status" value="1"/>
</dbReference>
<dbReference type="InterPro" id="IPR004329">
    <property type="entry name" value="CcmE"/>
</dbReference>
<dbReference type="GO" id="GO:0020037">
    <property type="term" value="F:heme binding"/>
    <property type="evidence" value="ECO:0007669"/>
    <property type="project" value="InterPro"/>
</dbReference>